<dbReference type="InterPro" id="IPR008700">
    <property type="entry name" value="TypeIII_avirulence_cleave"/>
</dbReference>
<proteinExistence type="predicted"/>
<feature type="region of interest" description="Disordered" evidence="1">
    <location>
        <begin position="29"/>
        <end position="184"/>
    </location>
</feature>
<organism evidence="3 4">
    <name type="scientific">Tetracentron sinense</name>
    <name type="common">Spur-leaf</name>
    <dbReference type="NCBI Taxonomy" id="13715"/>
    <lineage>
        <taxon>Eukaryota</taxon>
        <taxon>Viridiplantae</taxon>
        <taxon>Streptophyta</taxon>
        <taxon>Embryophyta</taxon>
        <taxon>Tracheophyta</taxon>
        <taxon>Spermatophyta</taxon>
        <taxon>Magnoliopsida</taxon>
        <taxon>Trochodendrales</taxon>
        <taxon>Trochodendraceae</taxon>
        <taxon>Tetracentron</taxon>
    </lineage>
</organism>
<feature type="compositionally biased region" description="Polar residues" evidence="1">
    <location>
        <begin position="146"/>
        <end position="179"/>
    </location>
</feature>
<dbReference type="OrthoDB" id="765662at2759"/>
<evidence type="ECO:0000313" key="3">
    <source>
        <dbReference type="EMBL" id="KAF8369803.1"/>
    </source>
</evidence>
<dbReference type="Proteomes" id="UP000655225">
    <property type="component" value="Unassembled WGS sequence"/>
</dbReference>
<dbReference type="PANTHER" id="PTHR33159:SF49">
    <property type="entry name" value="RPM1-INTERACTING PROTEIN 4"/>
    <property type="match status" value="1"/>
</dbReference>
<feature type="domain" description="RIN4 pathogenic type III effector avirulence factor Avr cleavage site" evidence="2">
    <location>
        <begin position="5"/>
        <end position="33"/>
    </location>
</feature>
<gene>
    <name evidence="3" type="ORF">HHK36_032164</name>
</gene>
<sequence length="254" mass="28289">MAAQQHSHVPKFGNWENDNVPYTTYFDNARKERGSGVRMNPNDPEENPDAFVSGGGHEGYNFHPAVRSPPIRVTSDKMMPAAKHYIEEHPNREQGHRRHNSHQINILDQQKSRNHKSTRSESGSDKSSSDHSLLQKNHRRARSEQNKNLGEGSNSSSPSVPHQPSRLRSGTGNHPSDNIPQRAASVPKFGAWDETDPKSGEGFTIIFNKVKEEKQIGAANFPTVPPQTNIYPNSHGSSSSEPKICCCLFPRGKK</sequence>
<feature type="compositionally biased region" description="Polar residues" evidence="1">
    <location>
        <begin position="226"/>
        <end position="241"/>
    </location>
</feature>
<accession>A0A834Y7Q9</accession>
<feature type="compositionally biased region" description="Basic and acidic residues" evidence="1">
    <location>
        <begin position="84"/>
        <end position="94"/>
    </location>
</feature>
<reference evidence="3 4" key="1">
    <citation type="submission" date="2020-04" db="EMBL/GenBank/DDBJ databases">
        <title>Plant Genome Project.</title>
        <authorList>
            <person name="Zhang R.-G."/>
        </authorList>
    </citation>
    <scope>NUCLEOTIDE SEQUENCE [LARGE SCALE GENOMIC DNA]</scope>
    <source>
        <strain evidence="3">YNK0</strain>
        <tissue evidence="3">Leaf</tissue>
    </source>
</reference>
<dbReference type="GO" id="GO:0005886">
    <property type="term" value="C:plasma membrane"/>
    <property type="evidence" value="ECO:0007669"/>
    <property type="project" value="TreeGrafter"/>
</dbReference>
<keyword evidence="4" id="KW-1185">Reference proteome</keyword>
<dbReference type="Pfam" id="PF05627">
    <property type="entry name" value="AvrRpt-cleavage"/>
    <property type="match status" value="2"/>
</dbReference>
<feature type="compositionally biased region" description="Basic and acidic residues" evidence="1">
    <location>
        <begin position="118"/>
        <end position="129"/>
    </location>
</feature>
<name>A0A834Y7Q9_TETSI</name>
<dbReference type="EMBL" id="JABCRI010000496">
    <property type="protein sequence ID" value="KAF8369803.1"/>
    <property type="molecule type" value="Genomic_DNA"/>
</dbReference>
<evidence type="ECO:0000259" key="2">
    <source>
        <dbReference type="Pfam" id="PF05627"/>
    </source>
</evidence>
<dbReference type="AlphaFoldDB" id="A0A834Y7Q9"/>
<feature type="region of interest" description="Disordered" evidence="1">
    <location>
        <begin position="1"/>
        <end position="20"/>
    </location>
</feature>
<feature type="region of interest" description="Disordered" evidence="1">
    <location>
        <begin position="219"/>
        <end position="241"/>
    </location>
</feature>
<comment type="caution">
    <text evidence="3">The sequence shown here is derived from an EMBL/GenBank/DDBJ whole genome shotgun (WGS) entry which is preliminary data.</text>
</comment>
<evidence type="ECO:0000256" key="1">
    <source>
        <dbReference type="SAM" id="MobiDB-lite"/>
    </source>
</evidence>
<dbReference type="InterPro" id="IPR040387">
    <property type="entry name" value="RIN4/NOI4"/>
</dbReference>
<evidence type="ECO:0000313" key="4">
    <source>
        <dbReference type="Proteomes" id="UP000655225"/>
    </source>
</evidence>
<feature type="domain" description="RIN4 pathogenic type III effector avirulence factor Avr cleavage site" evidence="2">
    <location>
        <begin position="181"/>
        <end position="215"/>
    </location>
</feature>
<dbReference type="PANTHER" id="PTHR33159">
    <property type="entry name" value="RPM1-INTERACTING PROTEIN 4 (RIN4) FAMILY PROTEIN"/>
    <property type="match status" value="1"/>
</dbReference>
<protein>
    <recommendedName>
        <fullName evidence="2">RIN4 pathogenic type III effector avirulence factor Avr cleavage site domain-containing protein</fullName>
    </recommendedName>
</protein>
<dbReference type="OMA" id="LSKYCCC"/>